<evidence type="ECO:0000256" key="4">
    <source>
        <dbReference type="ARBA" id="ARBA00022692"/>
    </source>
</evidence>
<gene>
    <name evidence="12" type="ORF">VitviT2T_007873</name>
</gene>
<organism evidence="12 13">
    <name type="scientific">Vitis vinifera</name>
    <name type="common">Grape</name>
    <dbReference type="NCBI Taxonomy" id="29760"/>
    <lineage>
        <taxon>Eukaryota</taxon>
        <taxon>Viridiplantae</taxon>
        <taxon>Streptophyta</taxon>
        <taxon>Embryophyta</taxon>
        <taxon>Tracheophyta</taxon>
        <taxon>Spermatophyta</taxon>
        <taxon>Magnoliopsida</taxon>
        <taxon>eudicotyledons</taxon>
        <taxon>Gunneridae</taxon>
        <taxon>Pentapetalae</taxon>
        <taxon>rosids</taxon>
        <taxon>Vitales</taxon>
        <taxon>Vitaceae</taxon>
        <taxon>Viteae</taxon>
        <taxon>Vitis</taxon>
    </lineage>
</organism>
<feature type="transmembrane region" description="Helical" evidence="11">
    <location>
        <begin position="515"/>
        <end position="536"/>
    </location>
</feature>
<dbReference type="PROSITE" id="PS50920">
    <property type="entry name" value="SOLCAR"/>
    <property type="match status" value="3"/>
</dbReference>
<name>A0ABY9C0E3_VITVI</name>
<reference evidence="12 13" key="1">
    <citation type="journal article" date="2023" name="Hortic Res">
        <title>The complete reference genome for grapevine (Vitis vinifera L.) genetics and breeding.</title>
        <authorList>
            <person name="Shi X."/>
            <person name="Cao S."/>
            <person name="Wang X."/>
            <person name="Huang S."/>
            <person name="Wang Y."/>
            <person name="Liu Z."/>
            <person name="Liu W."/>
            <person name="Leng X."/>
            <person name="Peng Y."/>
            <person name="Wang N."/>
            <person name="Wang Y."/>
            <person name="Ma Z."/>
            <person name="Xu X."/>
            <person name="Zhang F."/>
            <person name="Xue H."/>
            <person name="Zhong H."/>
            <person name="Wang Y."/>
            <person name="Zhang K."/>
            <person name="Velt A."/>
            <person name="Avia K."/>
            <person name="Holtgrawe D."/>
            <person name="Grimplet J."/>
            <person name="Matus J.T."/>
            <person name="Ware D."/>
            <person name="Wu X."/>
            <person name="Wang H."/>
            <person name="Liu C."/>
            <person name="Fang Y."/>
            <person name="Rustenholz C."/>
            <person name="Cheng Z."/>
            <person name="Xiao H."/>
            <person name="Zhou Y."/>
        </authorList>
    </citation>
    <scope>NUCLEOTIDE SEQUENCE [LARGE SCALE GENOMIC DNA]</scope>
    <source>
        <strain evidence="13">cv. Pinot noir / PN40024</strain>
        <tissue evidence="12">Leaf</tissue>
    </source>
</reference>
<keyword evidence="3" id="KW-0813">Transport</keyword>
<dbReference type="InterPro" id="IPR018108">
    <property type="entry name" value="MCP_transmembrane"/>
</dbReference>
<evidence type="ECO:0000256" key="7">
    <source>
        <dbReference type="ARBA" id="ARBA00023136"/>
    </source>
</evidence>
<dbReference type="InterPro" id="IPR002067">
    <property type="entry name" value="MCP"/>
</dbReference>
<dbReference type="Gene3D" id="1.50.40.10">
    <property type="entry name" value="Mitochondrial carrier domain"/>
    <property type="match status" value="1"/>
</dbReference>
<feature type="repeat" description="Solcar" evidence="9">
    <location>
        <begin position="307"/>
        <end position="400"/>
    </location>
</feature>
<evidence type="ECO:0000256" key="8">
    <source>
        <dbReference type="ARBA" id="ARBA00024143"/>
    </source>
</evidence>
<dbReference type="PRINTS" id="PR00927">
    <property type="entry name" value="ADPTRNSLCASE"/>
</dbReference>
<feature type="repeat" description="Solcar" evidence="9">
    <location>
        <begin position="513"/>
        <end position="599"/>
    </location>
</feature>
<feature type="repeat" description="Solcar" evidence="9">
    <location>
        <begin position="412"/>
        <end position="505"/>
    </location>
</feature>
<feature type="region of interest" description="Disordered" evidence="10">
    <location>
        <begin position="25"/>
        <end position="74"/>
    </location>
</feature>
<evidence type="ECO:0000256" key="5">
    <source>
        <dbReference type="ARBA" id="ARBA00022737"/>
    </source>
</evidence>
<keyword evidence="4 9" id="KW-0812">Transmembrane</keyword>
<evidence type="ECO:0000313" key="13">
    <source>
        <dbReference type="Proteomes" id="UP001227230"/>
    </source>
</evidence>
<accession>A0ABY9C0E3</accession>
<protein>
    <recommendedName>
        <fullName evidence="14">ADP,ATP carrier protein</fullName>
    </recommendedName>
</protein>
<comment type="similarity">
    <text evidence="2">Belongs to the mitochondrial carrier (TC 2.A.29) family.</text>
</comment>
<feature type="compositionally biased region" description="Acidic residues" evidence="10">
    <location>
        <begin position="34"/>
        <end position="58"/>
    </location>
</feature>
<dbReference type="PANTHER" id="PTHR45635:SF45">
    <property type="entry name" value="ADP_ATP TRANSLOCASE"/>
    <property type="match status" value="1"/>
</dbReference>
<evidence type="ECO:0000256" key="10">
    <source>
        <dbReference type="SAM" id="MobiDB-lite"/>
    </source>
</evidence>
<keyword evidence="13" id="KW-1185">Reference proteome</keyword>
<evidence type="ECO:0000256" key="2">
    <source>
        <dbReference type="ARBA" id="ARBA00006375"/>
    </source>
</evidence>
<evidence type="ECO:0000256" key="1">
    <source>
        <dbReference type="ARBA" id="ARBA00004141"/>
    </source>
</evidence>
<evidence type="ECO:0000256" key="3">
    <source>
        <dbReference type="ARBA" id="ARBA00022448"/>
    </source>
</evidence>
<dbReference type="EMBL" id="CP126653">
    <property type="protein sequence ID" value="WJZ88591.1"/>
    <property type="molecule type" value="Genomic_DNA"/>
</dbReference>
<dbReference type="PANTHER" id="PTHR45635">
    <property type="entry name" value="ADP,ATP CARRIER PROTEIN 1-RELATED-RELATED"/>
    <property type="match status" value="1"/>
</dbReference>
<dbReference type="InterPro" id="IPR002113">
    <property type="entry name" value="ADT_euk_type"/>
</dbReference>
<dbReference type="PRINTS" id="PR00926">
    <property type="entry name" value="MITOCARRIER"/>
</dbReference>
<evidence type="ECO:0000256" key="9">
    <source>
        <dbReference type="PROSITE-ProRule" id="PRU00282"/>
    </source>
</evidence>
<proteinExistence type="inferred from homology"/>
<dbReference type="InterPro" id="IPR023395">
    <property type="entry name" value="MCP_dom_sf"/>
</dbReference>
<evidence type="ECO:0000256" key="6">
    <source>
        <dbReference type="ARBA" id="ARBA00022989"/>
    </source>
</evidence>
<sequence length="610" mass="67666">MCAYHNGKSISNCHDVDLQGYFSPLARSSKDNNGSEEEEAEENEDFDFDDLDNEEYDNADGHAQSMGGFHQRRKVNQEDSNAWLQYAGRDSFEVEMAGIFEDPAKSPWEQKEWIKNRMLQLQEQMVTIMAQGFELEKQRFKWLRFSSKKGRDLEDSRLENERMGLENERLVLELKQKELELDLKGPEASLDPASFCIDGLQGRDQIELGRHHSSFAEALSSAFSIHSAANQGFDLKAKWLKGTSTQILCGSFQSPALYQRRSAFGNYSNVVLQYPMTQSCQATQDLSLIASTASPVFVQAPQEKGFASFAVDFLMGGVSAAVSKTAAAPIERVKLLIQNQDEMIKAGRLSEPYKGIGDCFSRTIKDEGFASLWRGNTANVIRYFPTQALNFAFKDYFKRLFNFKKDRDGYWKWFAGNLASGGAAGASSLLFVYSLDYARTRLANDAKAAKKGGGDRQFNGLVDVYRKTLKSDGIAGLYRGFNISCVGIIVYRGLYFGMYDSLKPVILTGKLQDSFFASFALGWVITNGAGLASYPIDTVRRRMMMTSGEAVKYKSSLDAFNQILKNEGAKSLFKGAGANILRAVAGAGVLAGYDKLQVLVLGKKYGSGGA</sequence>
<keyword evidence="5" id="KW-0677">Repeat</keyword>
<feature type="transmembrane region" description="Helical" evidence="11">
    <location>
        <begin position="410"/>
        <end position="433"/>
    </location>
</feature>
<evidence type="ECO:0000256" key="11">
    <source>
        <dbReference type="SAM" id="Phobius"/>
    </source>
</evidence>
<keyword evidence="6 11" id="KW-1133">Transmembrane helix</keyword>
<dbReference type="SUPFAM" id="SSF103506">
    <property type="entry name" value="Mitochondrial carrier"/>
    <property type="match status" value="1"/>
</dbReference>
<keyword evidence="7 9" id="KW-0472">Membrane</keyword>
<dbReference type="Proteomes" id="UP001227230">
    <property type="component" value="Chromosome 6"/>
</dbReference>
<evidence type="ECO:0008006" key="14">
    <source>
        <dbReference type="Google" id="ProtNLM"/>
    </source>
</evidence>
<evidence type="ECO:0000313" key="12">
    <source>
        <dbReference type="EMBL" id="WJZ88591.1"/>
    </source>
</evidence>
<comment type="subcellular location">
    <subcellularLocation>
        <location evidence="1">Membrane</location>
        <topology evidence="1">Multi-pass membrane protein</topology>
    </subcellularLocation>
</comment>
<comment type="catalytic activity">
    <reaction evidence="8">
        <text>ADP(in) + ATP(out) = ADP(out) + ATP(in)</text>
        <dbReference type="Rhea" id="RHEA:34999"/>
        <dbReference type="ChEBI" id="CHEBI:30616"/>
        <dbReference type="ChEBI" id="CHEBI:456216"/>
    </reaction>
    <physiologicalReaction direction="left-to-right" evidence="8">
        <dbReference type="Rhea" id="RHEA:35000"/>
    </physiologicalReaction>
</comment>
<feature type="transmembrane region" description="Helical" evidence="11">
    <location>
        <begin position="476"/>
        <end position="495"/>
    </location>
</feature>
<dbReference type="Pfam" id="PF00153">
    <property type="entry name" value="Mito_carr"/>
    <property type="match status" value="3"/>
</dbReference>